<proteinExistence type="predicted"/>
<sequence>MDILNQLLAELTADEADMIAIRRHLHQQPEISFQEAATSQYIADFYQTLDCTVSRVGDGFGLVVDINPDKPGKKLAIRADFDALAVVEDNELPFKSQNKGVMHACGHDAHTAYLMVLARELIKIKDDIPGAIRIIHQPAEEVAPGGAKGMIADGALAGVSDIIGVHVMTSIPTGIIAYHTKESQTGRSNFDIVITGAGGHASMPHLTNDAIVAASYFVTTLQTIVARRVDPFDTATVTIGSFDGVGSYNAIKDQVTLKGDVRMMKESTRLLIRDQIDTMAKGLATTFGVTVEVTYDDNYPVLFNAEALTNFAMTAISNQQLPEVQQVIDLGPQSPSEDFSYYGEVVPATFFYIGAQPQDGGNYPHHSPQFKMNEASILIAAKAVATVAWHYFDDAVAR</sequence>
<gene>
    <name evidence="7" type="ORF">GQS40_05535</name>
</gene>
<evidence type="ECO:0000313" key="8">
    <source>
        <dbReference type="Proteomes" id="UP000478636"/>
    </source>
</evidence>
<dbReference type="NCBIfam" id="TIGR01891">
    <property type="entry name" value="amidohydrolases"/>
    <property type="match status" value="1"/>
</dbReference>
<dbReference type="PANTHER" id="PTHR11014:SF63">
    <property type="entry name" value="METALLOPEPTIDASE, PUTATIVE (AFU_ORTHOLOGUE AFUA_6G09600)-RELATED"/>
    <property type="match status" value="1"/>
</dbReference>
<keyword evidence="5" id="KW-0479">Metal-binding</keyword>
<comment type="caution">
    <text evidence="7">The sequence shown here is derived from an EMBL/GenBank/DDBJ whole genome shotgun (WGS) entry which is preliminary data.</text>
</comment>
<dbReference type="EMBL" id="WSZI01000013">
    <property type="protein sequence ID" value="MWN21136.1"/>
    <property type="molecule type" value="Genomic_DNA"/>
</dbReference>
<evidence type="ECO:0000256" key="3">
    <source>
        <dbReference type="ARBA" id="ARBA00022915"/>
    </source>
</evidence>
<dbReference type="Proteomes" id="UP000478636">
    <property type="component" value="Unassembled WGS sequence"/>
</dbReference>
<comment type="cofactor">
    <cofactor evidence="5">
        <name>Mn(2+)</name>
        <dbReference type="ChEBI" id="CHEBI:29035"/>
    </cofactor>
    <text evidence="5">The Mn(2+) ion enhances activity.</text>
</comment>
<keyword evidence="2 7" id="KW-0378">Hydrolase</keyword>
<evidence type="ECO:0000256" key="5">
    <source>
        <dbReference type="PIRSR" id="PIRSR005962-1"/>
    </source>
</evidence>
<dbReference type="InterPro" id="IPR002933">
    <property type="entry name" value="Peptidase_M20"/>
</dbReference>
<feature type="binding site" evidence="5">
    <location>
        <position position="107"/>
    </location>
    <ligand>
        <name>Mn(2+)</name>
        <dbReference type="ChEBI" id="CHEBI:29035"/>
        <label>2</label>
    </ligand>
</feature>
<dbReference type="Pfam" id="PF01546">
    <property type="entry name" value="Peptidase_M20"/>
    <property type="match status" value="1"/>
</dbReference>
<dbReference type="GO" id="GO:0009085">
    <property type="term" value="P:lysine biosynthetic process"/>
    <property type="evidence" value="ECO:0007669"/>
    <property type="project" value="UniProtKB-KW"/>
</dbReference>
<protein>
    <submittedName>
        <fullName evidence="7">Amidohydrolase</fullName>
    </submittedName>
</protein>
<keyword evidence="4" id="KW-0457">Lysine biosynthesis</keyword>
<dbReference type="PIRSF" id="PIRSF005962">
    <property type="entry name" value="Pept_M20D_amidohydro"/>
    <property type="match status" value="1"/>
</dbReference>
<feature type="binding site" evidence="5">
    <location>
        <position position="141"/>
    </location>
    <ligand>
        <name>Mn(2+)</name>
        <dbReference type="ChEBI" id="CHEBI:29035"/>
        <label>2</label>
    </ligand>
</feature>
<dbReference type="Gene3D" id="3.30.70.360">
    <property type="match status" value="1"/>
</dbReference>
<organism evidence="7 8">
    <name type="scientific">Leuconostoc lactis</name>
    <dbReference type="NCBI Taxonomy" id="1246"/>
    <lineage>
        <taxon>Bacteria</taxon>
        <taxon>Bacillati</taxon>
        <taxon>Bacillota</taxon>
        <taxon>Bacilli</taxon>
        <taxon>Lactobacillales</taxon>
        <taxon>Lactobacillaceae</taxon>
        <taxon>Leuconostoc</taxon>
    </lineage>
</organism>
<feature type="domain" description="Peptidase M20 dimerisation" evidence="6">
    <location>
        <begin position="185"/>
        <end position="281"/>
    </location>
</feature>
<dbReference type="InterPro" id="IPR011650">
    <property type="entry name" value="Peptidase_M20_dimer"/>
</dbReference>
<dbReference type="FunFam" id="3.30.70.360:FF:000001">
    <property type="entry name" value="N-acetyldiaminopimelate deacetylase"/>
    <property type="match status" value="1"/>
</dbReference>
<feature type="binding site" evidence="5">
    <location>
        <position position="105"/>
    </location>
    <ligand>
        <name>Mn(2+)</name>
        <dbReference type="ChEBI" id="CHEBI:29035"/>
        <label>2</label>
    </ligand>
</feature>
<dbReference type="RefSeq" id="WP_252968314.1">
    <property type="nucleotide sequence ID" value="NZ_QVOU01000001.1"/>
</dbReference>
<dbReference type="PANTHER" id="PTHR11014">
    <property type="entry name" value="PEPTIDASE M20 FAMILY MEMBER"/>
    <property type="match status" value="1"/>
</dbReference>
<dbReference type="GO" id="GO:0050118">
    <property type="term" value="F:N-acetyldiaminopimelate deacetylase activity"/>
    <property type="evidence" value="ECO:0007669"/>
    <property type="project" value="UniProtKB-ARBA"/>
</dbReference>
<dbReference type="InterPro" id="IPR036264">
    <property type="entry name" value="Bact_exopeptidase_dim_dom"/>
</dbReference>
<keyword evidence="3" id="KW-0220">Diaminopimelate biosynthesis</keyword>
<keyword evidence="1" id="KW-0028">Amino-acid biosynthesis</keyword>
<evidence type="ECO:0000256" key="1">
    <source>
        <dbReference type="ARBA" id="ARBA00022605"/>
    </source>
</evidence>
<keyword evidence="5" id="KW-0464">Manganese</keyword>
<evidence type="ECO:0000259" key="6">
    <source>
        <dbReference type="Pfam" id="PF07687"/>
    </source>
</evidence>
<feature type="binding site" evidence="5">
    <location>
        <position position="166"/>
    </location>
    <ligand>
        <name>Mn(2+)</name>
        <dbReference type="ChEBI" id="CHEBI:29035"/>
        <label>2</label>
    </ligand>
</feature>
<dbReference type="SUPFAM" id="SSF53187">
    <property type="entry name" value="Zn-dependent exopeptidases"/>
    <property type="match status" value="1"/>
</dbReference>
<reference evidence="7 8" key="1">
    <citation type="submission" date="2019-12" db="EMBL/GenBank/DDBJ databases">
        <title>Complete genome sequence of Leuconostoc lactis strain AVN1 provides insights into metabolic potential.</title>
        <authorList>
            <person name="Besrour N."/>
            <person name="Najjari A."/>
            <person name="Fhoula I."/>
            <person name="Jaballah S."/>
            <person name="Klibi N."/>
            <person name="Ouzari H.I."/>
        </authorList>
    </citation>
    <scope>NUCLEOTIDE SEQUENCE [LARGE SCALE GENOMIC DNA]</scope>
    <source>
        <strain evidence="7 8">AVN1</strain>
    </source>
</reference>
<evidence type="ECO:0000256" key="4">
    <source>
        <dbReference type="ARBA" id="ARBA00023154"/>
    </source>
</evidence>
<dbReference type="AlphaFoldDB" id="A0A6L7A6D1"/>
<dbReference type="GO" id="GO:0046872">
    <property type="term" value="F:metal ion binding"/>
    <property type="evidence" value="ECO:0007669"/>
    <property type="project" value="UniProtKB-KW"/>
</dbReference>
<feature type="binding site" evidence="5">
    <location>
        <position position="366"/>
    </location>
    <ligand>
        <name>Mn(2+)</name>
        <dbReference type="ChEBI" id="CHEBI:29035"/>
        <label>2</label>
    </ligand>
</feature>
<accession>A0A6L7A6D1</accession>
<evidence type="ECO:0000313" key="7">
    <source>
        <dbReference type="EMBL" id="MWN21136.1"/>
    </source>
</evidence>
<dbReference type="Pfam" id="PF07687">
    <property type="entry name" value="M20_dimer"/>
    <property type="match status" value="1"/>
</dbReference>
<evidence type="ECO:0000256" key="2">
    <source>
        <dbReference type="ARBA" id="ARBA00022801"/>
    </source>
</evidence>
<dbReference type="Gene3D" id="3.40.630.10">
    <property type="entry name" value="Zn peptidases"/>
    <property type="match status" value="1"/>
</dbReference>
<dbReference type="InterPro" id="IPR017439">
    <property type="entry name" value="Amidohydrolase"/>
</dbReference>
<dbReference type="SUPFAM" id="SSF55031">
    <property type="entry name" value="Bacterial exopeptidase dimerisation domain"/>
    <property type="match status" value="1"/>
</dbReference>
<name>A0A6L7A6D1_LEULA</name>
<dbReference type="GO" id="GO:0019877">
    <property type="term" value="P:diaminopimelate biosynthetic process"/>
    <property type="evidence" value="ECO:0007669"/>
    <property type="project" value="UniProtKB-KW"/>
</dbReference>